<dbReference type="AlphaFoldDB" id="A0A437AE02"/>
<accession>A0A437AE02</accession>
<keyword evidence="2" id="KW-1185">Reference proteome</keyword>
<proteinExistence type="predicted"/>
<dbReference type="EMBL" id="SAEB01000001">
    <property type="protein sequence ID" value="RVD89027.1"/>
    <property type="molecule type" value="Genomic_DNA"/>
</dbReference>
<gene>
    <name evidence="1" type="ORF">DFL_000051</name>
</gene>
<dbReference type="GeneID" id="93582362"/>
<name>A0A437AE02_ARTFL</name>
<dbReference type="RefSeq" id="XP_067494571.1">
    <property type="nucleotide sequence ID" value="XM_067634307.1"/>
</dbReference>
<evidence type="ECO:0000313" key="2">
    <source>
        <dbReference type="Proteomes" id="UP000283090"/>
    </source>
</evidence>
<dbReference type="Proteomes" id="UP000283090">
    <property type="component" value="Unassembled WGS sequence"/>
</dbReference>
<dbReference type="VEuPathDB" id="FungiDB:DFL_000051"/>
<evidence type="ECO:0000313" key="1">
    <source>
        <dbReference type="EMBL" id="RVD89027.1"/>
    </source>
</evidence>
<organism evidence="1 2">
    <name type="scientific">Arthrobotrys flagrans</name>
    <name type="common">Nematode-trapping fungus</name>
    <name type="synonym">Trichothecium flagrans</name>
    <dbReference type="NCBI Taxonomy" id="97331"/>
    <lineage>
        <taxon>Eukaryota</taxon>
        <taxon>Fungi</taxon>
        <taxon>Dikarya</taxon>
        <taxon>Ascomycota</taxon>
        <taxon>Pezizomycotina</taxon>
        <taxon>Orbiliomycetes</taxon>
        <taxon>Orbiliales</taxon>
        <taxon>Orbiliaceae</taxon>
        <taxon>Arthrobotrys</taxon>
    </lineage>
</organism>
<protein>
    <submittedName>
        <fullName evidence="1">Uncharacterized protein</fullName>
    </submittedName>
</protein>
<sequence>MSELINIPSTERRHRFAELQTHSHQANASHNARNDSQRVRERLKNIAEFLNSKVTALLSSNLADDQVTIDLEIASRLSTRGQISAFATAFRLEGLIGIDVGEYAMPLDARDILDGNGITPLIDRTVHDVPDDTWQFCPHLVHFLQFRGLKAEITCTKEEYADPGCAWITGLEIESTRKGLRKWKISEFGANKAEWKMKARLAALATLQGTYFAPSVF</sequence>
<reference evidence="1 2" key="1">
    <citation type="submission" date="2019-01" db="EMBL/GenBank/DDBJ databases">
        <title>Intercellular communication is required for trap formation in the nematode-trapping fungus Duddingtonia flagrans.</title>
        <authorList>
            <person name="Youssar L."/>
            <person name="Wernet V."/>
            <person name="Hensel N."/>
            <person name="Hildebrandt H.-G."/>
            <person name="Fischer R."/>
        </authorList>
    </citation>
    <scope>NUCLEOTIDE SEQUENCE [LARGE SCALE GENOMIC DNA]</scope>
    <source>
        <strain evidence="1 2">CBS H-5679</strain>
    </source>
</reference>
<comment type="caution">
    <text evidence="1">The sequence shown here is derived from an EMBL/GenBank/DDBJ whole genome shotgun (WGS) entry which is preliminary data.</text>
</comment>